<comment type="caution">
    <text evidence="1">The sequence shown here is derived from an EMBL/GenBank/DDBJ whole genome shotgun (WGS) entry which is preliminary data.</text>
</comment>
<dbReference type="Proteomes" id="UP000623440">
    <property type="component" value="Unassembled WGS sequence"/>
</dbReference>
<evidence type="ECO:0000313" key="1">
    <source>
        <dbReference type="EMBL" id="MBD2535751.1"/>
    </source>
</evidence>
<accession>A0ABR8E3U2</accession>
<organism evidence="1 2">
    <name type="scientific">Nostoc flagelliforme FACHB-838</name>
    <dbReference type="NCBI Taxonomy" id="2692904"/>
    <lineage>
        <taxon>Bacteria</taxon>
        <taxon>Bacillati</taxon>
        <taxon>Cyanobacteriota</taxon>
        <taxon>Cyanophyceae</taxon>
        <taxon>Nostocales</taxon>
        <taxon>Nostocaceae</taxon>
        <taxon>Nostoc</taxon>
    </lineage>
</organism>
<proteinExistence type="predicted"/>
<evidence type="ECO:0000313" key="2">
    <source>
        <dbReference type="Proteomes" id="UP000623440"/>
    </source>
</evidence>
<sequence length="102" mass="11497">MVSPGMVLVKLDQSNYQLSLARAKASLELAKQQAALAQEKIPEIAIEIPSPQPVTENKKAQIQQQAFRKKRTLQLQVLNQQKKINEQQYKVANTNLILSCIE</sequence>
<name>A0ABR8E3U2_9NOSO</name>
<keyword evidence="2" id="KW-1185">Reference proteome</keyword>
<reference evidence="1 2" key="1">
    <citation type="journal article" date="2020" name="ISME J.">
        <title>Comparative genomics reveals insights into cyanobacterial evolution and habitat adaptation.</title>
        <authorList>
            <person name="Chen M.Y."/>
            <person name="Teng W.K."/>
            <person name="Zhao L."/>
            <person name="Hu C.X."/>
            <person name="Zhou Y.K."/>
            <person name="Han B.P."/>
            <person name="Song L.R."/>
            <person name="Shu W.S."/>
        </authorList>
    </citation>
    <scope>NUCLEOTIDE SEQUENCE [LARGE SCALE GENOMIC DNA]</scope>
    <source>
        <strain evidence="1 2">FACHB-838</strain>
    </source>
</reference>
<gene>
    <name evidence="1" type="ORF">H6G97_42915</name>
</gene>
<protein>
    <submittedName>
        <fullName evidence="1">Uncharacterized protein</fullName>
    </submittedName>
</protein>
<dbReference type="EMBL" id="JACJSI010000326">
    <property type="protein sequence ID" value="MBD2535751.1"/>
    <property type="molecule type" value="Genomic_DNA"/>
</dbReference>